<evidence type="ECO:0000259" key="12">
    <source>
        <dbReference type="Pfam" id="PF20637"/>
    </source>
</evidence>
<accession>A0A9Q5HYU3</accession>
<dbReference type="InterPro" id="IPR042527">
    <property type="entry name" value="Atg5_UblA_dom_sf"/>
</dbReference>
<dbReference type="Pfam" id="PF00775">
    <property type="entry name" value="Dioxygenase_C"/>
    <property type="match status" value="1"/>
</dbReference>
<evidence type="ECO:0000259" key="9">
    <source>
        <dbReference type="Pfam" id="PF00775"/>
    </source>
</evidence>
<keyword evidence="8" id="KW-0812">Transmembrane</keyword>
<evidence type="ECO:0000256" key="3">
    <source>
        <dbReference type="ARBA" id="ARBA00022723"/>
    </source>
</evidence>
<comment type="cofactor">
    <cofactor evidence="1">
        <name>Fe(3+)</name>
        <dbReference type="ChEBI" id="CHEBI:29034"/>
    </cofactor>
</comment>
<dbReference type="Gene3D" id="1.20.1070.10">
    <property type="entry name" value="Rhodopsin 7-helix transmembrane proteins"/>
    <property type="match status" value="1"/>
</dbReference>
<dbReference type="Proteomes" id="UP000757232">
    <property type="component" value="Unassembled WGS sequence"/>
</dbReference>
<feature type="domain" description="Autophagy protein ATG5 UblB" evidence="10">
    <location>
        <begin position="576"/>
        <end position="656"/>
    </location>
</feature>
<feature type="transmembrane region" description="Helical" evidence="8">
    <location>
        <begin position="62"/>
        <end position="91"/>
    </location>
</feature>
<proteinExistence type="inferred from homology"/>
<dbReference type="Pfam" id="PF20638">
    <property type="entry name" value="ATG5_UblA"/>
    <property type="match status" value="1"/>
</dbReference>
<gene>
    <name evidence="14" type="ORF">A7U60_g4473</name>
</gene>
<evidence type="ECO:0000256" key="5">
    <source>
        <dbReference type="ARBA" id="ARBA00023002"/>
    </source>
</evidence>
<dbReference type="InterPro" id="IPR048939">
    <property type="entry name" value="ATG5_UblA"/>
</dbReference>
<dbReference type="Pfam" id="PF04444">
    <property type="entry name" value="Dioxygenase_N"/>
    <property type="match status" value="1"/>
</dbReference>
<feature type="transmembrane region" description="Helical" evidence="8">
    <location>
        <begin position="291"/>
        <end position="307"/>
    </location>
</feature>
<evidence type="ECO:0000256" key="2">
    <source>
        <dbReference type="ARBA" id="ARBA00007825"/>
    </source>
</evidence>
<dbReference type="GO" id="GO:0018576">
    <property type="term" value="F:catechol 1,2-dioxygenase activity"/>
    <property type="evidence" value="ECO:0007669"/>
    <property type="project" value="InterPro"/>
</dbReference>
<organism evidence="14 15">
    <name type="scientific">Sanghuangporus baumii</name>
    <name type="common">Phellinus baumii</name>
    <dbReference type="NCBI Taxonomy" id="108892"/>
    <lineage>
        <taxon>Eukaryota</taxon>
        <taxon>Fungi</taxon>
        <taxon>Dikarya</taxon>
        <taxon>Basidiomycota</taxon>
        <taxon>Agaricomycotina</taxon>
        <taxon>Agaricomycetes</taxon>
        <taxon>Hymenochaetales</taxon>
        <taxon>Hymenochaetaceae</taxon>
        <taxon>Sanghuangporus</taxon>
    </lineage>
</organism>
<dbReference type="GO" id="GO:0008199">
    <property type="term" value="F:ferric iron binding"/>
    <property type="evidence" value="ECO:0007669"/>
    <property type="project" value="InterPro"/>
</dbReference>
<comment type="caution">
    <text evidence="14">The sequence shown here is derived from an EMBL/GenBank/DDBJ whole genome shotgun (WGS) entry which is preliminary data.</text>
</comment>
<dbReference type="OrthoDB" id="272162at2759"/>
<evidence type="ECO:0000256" key="7">
    <source>
        <dbReference type="SAM" id="MobiDB-lite"/>
    </source>
</evidence>
<dbReference type="Gene3D" id="2.60.130.10">
    <property type="entry name" value="Aromatic compound dioxygenase"/>
    <property type="match status" value="1"/>
</dbReference>
<evidence type="ECO:0000259" key="10">
    <source>
        <dbReference type="Pfam" id="PF04106"/>
    </source>
</evidence>
<evidence type="ECO:0000259" key="13">
    <source>
        <dbReference type="Pfam" id="PF20638"/>
    </source>
</evidence>
<dbReference type="CDD" id="cd00637">
    <property type="entry name" value="7tm_classA_rhodopsin-like"/>
    <property type="match status" value="1"/>
</dbReference>
<dbReference type="InterPro" id="IPR050770">
    <property type="entry name" value="Intradiol_RC_Dioxygenase"/>
</dbReference>
<dbReference type="SUPFAM" id="SSF81321">
    <property type="entry name" value="Family A G protein-coupled receptor-like"/>
    <property type="match status" value="1"/>
</dbReference>
<keyword evidence="8" id="KW-1133">Transmembrane helix</keyword>
<feature type="transmembrane region" description="Helical" evidence="8">
    <location>
        <begin position="145"/>
        <end position="164"/>
    </location>
</feature>
<dbReference type="InterPro" id="IPR042526">
    <property type="entry name" value="Atg5_HR"/>
</dbReference>
<feature type="domain" description="Autophagy protein ATG5 UblA" evidence="13">
    <location>
        <begin position="347"/>
        <end position="444"/>
    </location>
</feature>
<reference evidence="14" key="1">
    <citation type="submission" date="2016-06" db="EMBL/GenBank/DDBJ databases">
        <title>Draft Genome sequence of the fungus Inonotus baumii.</title>
        <authorList>
            <person name="Zhu H."/>
            <person name="Lin W."/>
        </authorList>
    </citation>
    <scope>NUCLEOTIDE SEQUENCE</scope>
    <source>
        <strain evidence="14">821</strain>
    </source>
</reference>
<dbReference type="AlphaFoldDB" id="A0A9Q5HYU3"/>
<dbReference type="PANTHER" id="PTHR33711:SF7">
    <property type="entry name" value="INTRADIOL RING-CLEAVAGE DIOXYGENASES DOMAIN-CONTAINING PROTEIN-RELATED"/>
    <property type="match status" value="1"/>
</dbReference>
<evidence type="ECO:0000256" key="8">
    <source>
        <dbReference type="SAM" id="Phobius"/>
    </source>
</evidence>
<dbReference type="InterPro" id="IPR048940">
    <property type="entry name" value="ATG5_HBR"/>
</dbReference>
<keyword evidence="6" id="KW-0408">Iron</keyword>
<feature type="transmembrane region" description="Helical" evidence="8">
    <location>
        <begin position="103"/>
        <end position="125"/>
    </location>
</feature>
<feature type="transmembrane region" description="Helical" evidence="8">
    <location>
        <begin position="226"/>
        <end position="245"/>
    </location>
</feature>
<evidence type="ECO:0000256" key="4">
    <source>
        <dbReference type="ARBA" id="ARBA00022964"/>
    </source>
</evidence>
<feature type="transmembrane region" description="Helical" evidence="8">
    <location>
        <begin position="171"/>
        <end position="195"/>
    </location>
</feature>
<dbReference type="InterPro" id="IPR015889">
    <property type="entry name" value="Intradiol_dOase_core"/>
</dbReference>
<keyword evidence="5" id="KW-0560">Oxidoreductase</keyword>
<protein>
    <submittedName>
        <fullName evidence="14">Autophagy protein 5</fullName>
    </submittedName>
</protein>
<dbReference type="EMBL" id="LNZH02000179">
    <property type="protein sequence ID" value="OCB88431.1"/>
    <property type="molecule type" value="Genomic_DNA"/>
</dbReference>
<keyword evidence="4" id="KW-0223">Dioxygenase</keyword>
<keyword evidence="3" id="KW-0479">Metal-binding</keyword>
<feature type="domain" description="Catechol dioxygenase N-terminal" evidence="11">
    <location>
        <begin position="756"/>
        <end position="824"/>
    </location>
</feature>
<evidence type="ECO:0000259" key="11">
    <source>
        <dbReference type="Pfam" id="PF04444"/>
    </source>
</evidence>
<evidence type="ECO:0000313" key="14">
    <source>
        <dbReference type="EMBL" id="OCB88431.1"/>
    </source>
</evidence>
<dbReference type="PANTHER" id="PTHR33711">
    <property type="entry name" value="DIOXYGENASE, PUTATIVE (AFU_ORTHOLOGUE AFUA_2G02910)-RELATED"/>
    <property type="match status" value="1"/>
</dbReference>
<dbReference type="Gene3D" id="3.10.20.90">
    <property type="entry name" value="Phosphatidylinositol 3-kinase Catalytic Subunit, Chain A, domain 1"/>
    <property type="match status" value="1"/>
</dbReference>
<feature type="domain" description="Autophagy protein ATG5 alpha-helical bundle region" evidence="12">
    <location>
        <begin position="475"/>
        <end position="535"/>
    </location>
</feature>
<dbReference type="Gene3D" id="1.10.246.190">
    <property type="entry name" value="Autophagy protein Apg5, helix rich domain"/>
    <property type="match status" value="1"/>
</dbReference>
<keyword evidence="15" id="KW-1185">Reference proteome</keyword>
<dbReference type="GO" id="GO:0009712">
    <property type="term" value="P:catechol-containing compound metabolic process"/>
    <property type="evidence" value="ECO:0007669"/>
    <property type="project" value="InterPro"/>
</dbReference>
<name>A0A9Q5HYU3_SANBA</name>
<dbReference type="Pfam" id="PF20637">
    <property type="entry name" value="ATG5_HBR"/>
    <property type="match status" value="1"/>
</dbReference>
<evidence type="ECO:0000256" key="1">
    <source>
        <dbReference type="ARBA" id="ARBA00001965"/>
    </source>
</evidence>
<feature type="domain" description="Intradiol ring-cleavage dioxygenases" evidence="9">
    <location>
        <begin position="834"/>
        <end position="1018"/>
    </location>
</feature>
<feature type="region of interest" description="Disordered" evidence="7">
    <location>
        <begin position="534"/>
        <end position="568"/>
    </location>
</feature>
<dbReference type="Pfam" id="PF04106">
    <property type="entry name" value="ATG5_UblB"/>
    <property type="match status" value="1"/>
</dbReference>
<dbReference type="Gene3D" id="3.10.20.620">
    <property type="match status" value="1"/>
</dbReference>
<dbReference type="InterPro" id="IPR007535">
    <property type="entry name" value="Catechol_dOase_N"/>
</dbReference>
<dbReference type="SUPFAM" id="SSF49482">
    <property type="entry name" value="Aromatic compound dioxygenase"/>
    <property type="match status" value="1"/>
</dbReference>
<dbReference type="InterPro" id="IPR000627">
    <property type="entry name" value="Intradiol_dOase_C"/>
</dbReference>
<evidence type="ECO:0000313" key="15">
    <source>
        <dbReference type="Proteomes" id="UP000757232"/>
    </source>
</evidence>
<keyword evidence="8" id="KW-0472">Membrane</keyword>
<sequence length="1041" mass="115707">MSISIIVSHVHRLLSVCYFDQRSSSAPSRTLIAALSFADAHAAEATDGLGKYLTSSQTDGEMVLVVVSSVSLTAVVLLLLIILITALRASYQKSSTNIFRSHVTAYFVSLLVSDLLQAIGSIMNLKWIQDMACSSSGGIKQAADIGTAFWILTIAVHTFNVLVCGIHARRILMFVLLVAVWSFIAALVAMGPFILQNKSKGPYFNISGYWCWIFEKYETEQFVLEYMIMFISAVASFILYVLVFLKLRGNLLVAGGRFRFRSVAKESAWMPYQNYEASDLRVHMVSVAKHMLLYPIAYMILIVPIAACRFAEWTGHEVPLGAIIFRHDPSPSAFSTPASTTLFRRLIWEGTVPLEIHVDPAELPANSDRGLECYFIQAPRVSYLPLLILEIKRFLVDIVFDSAGAKLIKEEDWWFETEDKVLMRWHWSIGLLYDFHTTTSTLKKRSPDQPLAPLRLILHLTAPPTDKLLLSPSIEACKQAFMGQLKEADFLRWGNTKRMTGLRQAEQDGIWEAIRDQPAPDNFDEYWKIASRVTPTTTPARQMSPPPSSVSLHSRPPSADTAGAPDKDGAYNVRSVPIRIYLPDGPVLQDVAPPVELGGYYTLGKYLSMHVPLLFPSSNRVLAYPIVQGVMCPLEAELAWLGACMAGADGWVNIMIANKSFATGSLRLWTAEQVFKGSVDPKAPSSGYKRTSLSQVCYTGLCKELIGTIIVMAEGHGVTKAVSNGLPAPPFDLPLPDRPEIISANMLKLNTLIDPPRMKFLFDKLVQHLHAFVNETNLTTEEWMTTIRFLTRTGQMCSDTRQEFILLSDVLGVSALVDALNNPPVGNATESSILGPFFTEDAHEIEHGESIASEGKGEYLWVEGHVLDSRGNPIPDVVIETWETDDNGYYDVQYKDRPEPDCRGRLRSDKDGKFAYRAVVPIAYPIPGDGPVGELLLKLNRHNMRPNHLHMMFKKDGYNTLTTALYPDQDPLVASDVVFGAKKSLVVKLETVKSEKEARARGFQKGDEFKLLAFDFILSTDEEVKAARAQYAKEVNATGSA</sequence>
<evidence type="ECO:0000256" key="6">
    <source>
        <dbReference type="ARBA" id="ARBA00023004"/>
    </source>
</evidence>
<comment type="similarity">
    <text evidence="2">Belongs to the intradiol ring-cleavage dioxygenase family.</text>
</comment>
<dbReference type="InterPro" id="IPR048318">
    <property type="entry name" value="ATG5_UblB"/>
</dbReference>